<dbReference type="PROSITE" id="PS51257">
    <property type="entry name" value="PROKAR_LIPOPROTEIN"/>
    <property type="match status" value="1"/>
</dbReference>
<evidence type="ECO:0008006" key="4">
    <source>
        <dbReference type="Google" id="ProtNLM"/>
    </source>
</evidence>
<keyword evidence="1" id="KW-0732">Signal</keyword>
<name>A0A449B5V3_9BACT</name>
<feature type="signal peptide" evidence="1">
    <location>
        <begin position="1"/>
        <end position="26"/>
    </location>
</feature>
<dbReference type="Gene3D" id="2.70.70.10">
    <property type="entry name" value="Glucose Permease (Domain IIA)"/>
    <property type="match status" value="1"/>
</dbReference>
<dbReference type="OrthoDB" id="393355at2"/>
<keyword evidence="3" id="KW-1185">Reference proteome</keyword>
<organism evidence="2 3">
    <name type="scientific">Mycoplasmopsis columboralis</name>
    <dbReference type="NCBI Taxonomy" id="171282"/>
    <lineage>
        <taxon>Bacteria</taxon>
        <taxon>Bacillati</taxon>
        <taxon>Mycoplasmatota</taxon>
        <taxon>Mycoplasmoidales</taxon>
        <taxon>Metamycoplasmataceae</taxon>
        <taxon>Mycoplasmopsis</taxon>
    </lineage>
</organism>
<dbReference type="AlphaFoldDB" id="A0A449B5V3"/>
<evidence type="ECO:0000313" key="3">
    <source>
        <dbReference type="Proteomes" id="UP000289497"/>
    </source>
</evidence>
<dbReference type="EMBL" id="LR215039">
    <property type="protein sequence ID" value="VEU75945.1"/>
    <property type="molecule type" value="Genomic_DNA"/>
</dbReference>
<evidence type="ECO:0000313" key="2">
    <source>
        <dbReference type="EMBL" id="VEU75945.1"/>
    </source>
</evidence>
<dbReference type="RefSeq" id="WP_036434196.1">
    <property type="nucleotide sequence ID" value="NZ_LR215039.1"/>
</dbReference>
<gene>
    <name evidence="2" type="ORF">NCTC10179_00101</name>
</gene>
<sequence>MKKIFFKKFLIPTTFLTGISTSMVLASCTANDSISQSDVENFVANKYSLTITSTNKSAFDLESSDITLTNNTNETKLSFESTLLNDLENPNAFISSGYSLDAVTNKMLAGEVLVKVKITFKDSKQTLSYDKYLFVKGALNYERALEQISDKIDFELPNLANVTLPLEKNISKYNHDLGDLKYNLNSLNLQLNNNTKFIVKTNNALTGIVKLVPIRYFSSKSQKFLYKELPLDQELVLHQQQFIPTLDVVLDTKQYLAPLRVDLSQNTKFANRSLSELNPSELKFEDLQNSLYLGDLIDLKTNQSITLPEFYKHNIIESINSIQTNDNDGQMVVNLTLRLPHLDNVQYFSTQGLTNYESQRVKTQLILGGFKNDKSSIVANNDIPQEANNIVTTTSSSNVLNDILEAFDYTSSSEFFTFKDQVNIQNLAFRDFANNNYIKQHTTFNEVALKDLLKTKFNNYASLINSLKVRIRYHDIRQREGNKNQTIIPIDLVHVIDSNKYLYEFRTVNFVVDNLGLNTNNDKWIQLSSSLDNLINDIKQNPLNVTLANKFLTASVVQNTPVEQLSVSQLNKLFKVSLSEELKNQLNTLWEENKYISNIFVSKVRFDANVHKLKATIRVALSDNANEYNQLIKQIQKEDPQASLTLVQAQEKLQNTSRSNLGKDIEITLNYANSGLENYLLNEQLASLVKVNIAHTNEAHYNFEKFNLADFTFTKPNNFSYLQLVSHKVIDAKNVDFTFKAIDATNQKEYQFTKHFGLGHFSNIFEEEFTKNNINSYNFIAGPLTKQNLSKVNAQIFSLYGSNLLTGGYDELRGFYASSPSFPYQLHLGEDYLAPNKTAIVAPYDGEILGIVYHDNVSKANDIAEGVGTTLLMRVKVEDMNLSPKDKELYFKDSLYAYIGVIHLDQEQTFNNKALNISSKEIEQTDSKGNKTIDVYATKFDAQLNDYVAITPDNPLKVTKNQIIAYIGDTHENGGWMSHAHVSVIVSGERNWNENGFWAPKRDYYESRLKTYNPDSPRFNWSGIRVPGVAFNSGDLSKQRNLQAPKVDPQSGKVIIPKEDSDTLYSFTIFPIEAQEMRNGLRNPNILFKLRTKETYAFDISELFKINN</sequence>
<reference evidence="2 3" key="1">
    <citation type="submission" date="2019-01" db="EMBL/GenBank/DDBJ databases">
        <authorList>
            <consortium name="Pathogen Informatics"/>
        </authorList>
    </citation>
    <scope>NUCLEOTIDE SEQUENCE [LARGE SCALE GENOMIC DNA]</scope>
    <source>
        <strain evidence="2 3">NCTC10179</strain>
    </source>
</reference>
<proteinExistence type="predicted"/>
<protein>
    <recommendedName>
        <fullName evidence="4">Lipoprotein</fullName>
    </recommendedName>
</protein>
<dbReference type="NCBIfam" id="NF045981">
    <property type="entry name" value="MSC0775_fam_LP"/>
    <property type="match status" value="1"/>
</dbReference>
<dbReference type="InterPro" id="IPR011055">
    <property type="entry name" value="Dup_hybrid_motif"/>
</dbReference>
<feature type="chain" id="PRO_5019529461" description="Lipoprotein" evidence="1">
    <location>
        <begin position="27"/>
        <end position="1108"/>
    </location>
</feature>
<dbReference type="KEGG" id="mcou:NCTC10179_00101"/>
<accession>A0A449B5V3</accession>
<dbReference type="Proteomes" id="UP000289497">
    <property type="component" value="Chromosome"/>
</dbReference>
<evidence type="ECO:0000256" key="1">
    <source>
        <dbReference type="SAM" id="SignalP"/>
    </source>
</evidence>